<sequence length="192" mass="21322">MSKEQTESGYFIYSADGENRESAPRSVLEAEAIFRLADFVLYRPQPDTEPQGKPSYLQPWYYWHNLRLIPVGDSRTVVVTLAEAASRIGMRWSNSGDTIQLGLIDPGKDDSGMVADRTIDLTTWQINHAESAKTGADHELTAGSVAANAPMDVNSNFDRSGLVLIPYPYHIILPENRLIHYGIINVTGDIEV</sequence>
<organism evidence="1 2">
    <name type="scientific">Candidatus Gottesmanbacteria bacterium RBG_16_52_11</name>
    <dbReference type="NCBI Taxonomy" id="1798374"/>
    <lineage>
        <taxon>Bacteria</taxon>
        <taxon>Candidatus Gottesmaniibacteriota</taxon>
    </lineage>
</organism>
<protein>
    <submittedName>
        <fullName evidence="1">Uncharacterized protein</fullName>
    </submittedName>
</protein>
<comment type="caution">
    <text evidence="1">The sequence shown here is derived from an EMBL/GenBank/DDBJ whole genome shotgun (WGS) entry which is preliminary data.</text>
</comment>
<name>A0A1F5YR18_9BACT</name>
<dbReference type="STRING" id="1798374.A2Z33_01865"/>
<dbReference type="Proteomes" id="UP000178448">
    <property type="component" value="Unassembled WGS sequence"/>
</dbReference>
<evidence type="ECO:0000313" key="2">
    <source>
        <dbReference type="Proteomes" id="UP000178448"/>
    </source>
</evidence>
<dbReference type="AlphaFoldDB" id="A0A1F5YR18"/>
<reference evidence="1 2" key="1">
    <citation type="journal article" date="2016" name="Nat. Commun.">
        <title>Thousands of microbial genomes shed light on interconnected biogeochemical processes in an aquifer system.</title>
        <authorList>
            <person name="Anantharaman K."/>
            <person name="Brown C.T."/>
            <person name="Hug L.A."/>
            <person name="Sharon I."/>
            <person name="Castelle C.J."/>
            <person name="Probst A.J."/>
            <person name="Thomas B.C."/>
            <person name="Singh A."/>
            <person name="Wilkins M.J."/>
            <person name="Karaoz U."/>
            <person name="Brodie E.L."/>
            <person name="Williams K.H."/>
            <person name="Hubbard S.S."/>
            <person name="Banfield J.F."/>
        </authorList>
    </citation>
    <scope>NUCLEOTIDE SEQUENCE [LARGE SCALE GENOMIC DNA]</scope>
</reference>
<accession>A0A1F5YR18</accession>
<gene>
    <name evidence="1" type="ORF">A2Z33_01865</name>
</gene>
<proteinExistence type="predicted"/>
<dbReference type="EMBL" id="MFJD01000007">
    <property type="protein sequence ID" value="OGG02524.1"/>
    <property type="molecule type" value="Genomic_DNA"/>
</dbReference>
<evidence type="ECO:0000313" key="1">
    <source>
        <dbReference type="EMBL" id="OGG02524.1"/>
    </source>
</evidence>